<protein>
    <submittedName>
        <fullName evidence="2">Uncharacterized protein</fullName>
    </submittedName>
</protein>
<proteinExistence type="predicted"/>
<dbReference type="InterPro" id="IPR010634">
    <property type="entry name" value="DUF1223"/>
</dbReference>
<dbReference type="InterPro" id="IPR036249">
    <property type="entry name" value="Thioredoxin-like_sf"/>
</dbReference>
<gene>
    <name evidence="2" type="ORF">D0Y65_035133</name>
</gene>
<sequence>MAPRLLSCFRNKHAGGCSHHDEGCGASSEESAAGAREAAGEGPVLVEMFTSQGCATSPAADLVLSRLGRGDFQLEVPVVLLAFHVDYWDYVGWKDPFGSSQWTVRQKAYVEALGLDTLFTPQVVVQGQAHLEGNDDNALISAITSAPRFPAPTFQATFNKPTPTSLEVTLVGALRTKVDNLGVDVMVALYETGLVTDCPRGENKGRVLSNDYVVRKLEKLCTVKDYPAKKTMSGTATFSLWDTFNSSRCGMAVFVQNSSHQIFGSQNFQLPDDL</sequence>
<reference evidence="2 3" key="1">
    <citation type="submission" date="2018-09" db="EMBL/GenBank/DDBJ databases">
        <title>A high-quality reference genome of wild soybean provides a powerful tool to mine soybean genomes.</title>
        <authorList>
            <person name="Xie M."/>
            <person name="Chung C.Y.L."/>
            <person name="Li M.-W."/>
            <person name="Wong F.-L."/>
            <person name="Chan T.-F."/>
            <person name="Lam H.-M."/>
        </authorList>
    </citation>
    <scope>NUCLEOTIDE SEQUENCE [LARGE SCALE GENOMIC DNA]</scope>
    <source>
        <strain evidence="3">cv. W05</strain>
        <tissue evidence="2">Hypocotyl of etiolated seedlings</tissue>
    </source>
</reference>
<dbReference type="Proteomes" id="UP000289340">
    <property type="component" value="Chromosome 12"/>
</dbReference>
<accession>A0A445HTN5</accession>
<dbReference type="Pfam" id="PF06764">
    <property type="entry name" value="DUF1223"/>
    <property type="match status" value="1"/>
</dbReference>
<dbReference type="SUPFAM" id="SSF52833">
    <property type="entry name" value="Thioredoxin-like"/>
    <property type="match status" value="1"/>
</dbReference>
<dbReference type="PANTHER" id="PTHR36057">
    <property type="match status" value="1"/>
</dbReference>
<dbReference type="EMBL" id="QZWG01000012">
    <property type="protein sequence ID" value="RZB77036.1"/>
    <property type="molecule type" value="Genomic_DNA"/>
</dbReference>
<name>A0A445HTN5_GLYSO</name>
<feature type="region of interest" description="Disordered" evidence="1">
    <location>
        <begin position="16"/>
        <end position="37"/>
    </location>
</feature>
<dbReference type="Gramene" id="XM_028339569.1">
    <property type="protein sequence ID" value="XP_028195370.1"/>
    <property type="gene ID" value="LOC114380487"/>
</dbReference>
<dbReference type="PANTHER" id="PTHR36057:SF1">
    <property type="entry name" value="LIPOPROTEIN LIPID ATTACHMENT SITE-LIKE PROTEIN, PUTATIVE (DUF1223)-RELATED"/>
    <property type="match status" value="1"/>
</dbReference>
<evidence type="ECO:0000256" key="1">
    <source>
        <dbReference type="SAM" id="MobiDB-lite"/>
    </source>
</evidence>
<comment type="caution">
    <text evidence="2">The sequence shown here is derived from an EMBL/GenBank/DDBJ whole genome shotgun (WGS) entry which is preliminary data.</text>
</comment>
<dbReference type="AlphaFoldDB" id="A0A445HTN5"/>
<dbReference type="SMR" id="A0A445HTN5"/>
<evidence type="ECO:0000313" key="2">
    <source>
        <dbReference type="EMBL" id="RZB77036.1"/>
    </source>
</evidence>
<evidence type="ECO:0000313" key="3">
    <source>
        <dbReference type="Proteomes" id="UP000289340"/>
    </source>
</evidence>
<keyword evidence="3" id="KW-1185">Reference proteome</keyword>
<feature type="compositionally biased region" description="Low complexity" evidence="1">
    <location>
        <begin position="24"/>
        <end position="37"/>
    </location>
</feature>
<organism evidence="2 3">
    <name type="scientific">Glycine soja</name>
    <name type="common">Wild soybean</name>
    <dbReference type="NCBI Taxonomy" id="3848"/>
    <lineage>
        <taxon>Eukaryota</taxon>
        <taxon>Viridiplantae</taxon>
        <taxon>Streptophyta</taxon>
        <taxon>Embryophyta</taxon>
        <taxon>Tracheophyta</taxon>
        <taxon>Spermatophyta</taxon>
        <taxon>Magnoliopsida</taxon>
        <taxon>eudicotyledons</taxon>
        <taxon>Gunneridae</taxon>
        <taxon>Pentapetalae</taxon>
        <taxon>rosids</taxon>
        <taxon>fabids</taxon>
        <taxon>Fabales</taxon>
        <taxon>Fabaceae</taxon>
        <taxon>Papilionoideae</taxon>
        <taxon>50 kb inversion clade</taxon>
        <taxon>NPAAA clade</taxon>
        <taxon>indigoferoid/millettioid clade</taxon>
        <taxon>Phaseoleae</taxon>
        <taxon>Glycine</taxon>
        <taxon>Glycine subgen. Soja</taxon>
    </lineage>
</organism>